<gene>
    <name evidence="1" type="ORF">CgunFtcFv8_000220</name>
</gene>
<accession>A0AAN8DJV9</accession>
<name>A0AAN8DJV9_CHAGU</name>
<sequence>MAEHRHMYKTRSTGNIYNADTDFLPSKNFQPPTKLPTLQSVISMIRYHLEMGNGRVTTTMAAREVAKQVYAKYYHDTVFCVSLSTIQRKVERIWNQFSEGRKRYGQTGKEDSLAVQRVISYKV</sequence>
<dbReference type="EMBL" id="JAURVH010001521">
    <property type="protein sequence ID" value="KAK5923230.1"/>
    <property type="molecule type" value="Genomic_DNA"/>
</dbReference>
<comment type="caution">
    <text evidence="1">The sequence shown here is derived from an EMBL/GenBank/DDBJ whole genome shotgun (WGS) entry which is preliminary data.</text>
</comment>
<protein>
    <submittedName>
        <fullName evidence="1">Uncharacterized protein</fullName>
    </submittedName>
</protein>
<organism evidence="1 2">
    <name type="scientific">Champsocephalus gunnari</name>
    <name type="common">Mackerel icefish</name>
    <dbReference type="NCBI Taxonomy" id="52237"/>
    <lineage>
        <taxon>Eukaryota</taxon>
        <taxon>Metazoa</taxon>
        <taxon>Chordata</taxon>
        <taxon>Craniata</taxon>
        <taxon>Vertebrata</taxon>
        <taxon>Euteleostomi</taxon>
        <taxon>Actinopterygii</taxon>
        <taxon>Neopterygii</taxon>
        <taxon>Teleostei</taxon>
        <taxon>Neoteleostei</taxon>
        <taxon>Acanthomorphata</taxon>
        <taxon>Eupercaria</taxon>
        <taxon>Perciformes</taxon>
        <taxon>Notothenioidei</taxon>
        <taxon>Channichthyidae</taxon>
        <taxon>Champsocephalus</taxon>
    </lineage>
</organism>
<evidence type="ECO:0000313" key="1">
    <source>
        <dbReference type="EMBL" id="KAK5923230.1"/>
    </source>
</evidence>
<dbReference type="Proteomes" id="UP001331515">
    <property type="component" value="Unassembled WGS sequence"/>
</dbReference>
<dbReference type="AlphaFoldDB" id="A0AAN8DJV9"/>
<reference evidence="1 2" key="1">
    <citation type="journal article" date="2023" name="Mol. Biol. Evol.">
        <title>Genomics of Secondarily Temperate Adaptation in the Only Non-Antarctic Icefish.</title>
        <authorList>
            <person name="Rivera-Colon A.G."/>
            <person name="Rayamajhi N."/>
            <person name="Minhas B.F."/>
            <person name="Madrigal G."/>
            <person name="Bilyk K.T."/>
            <person name="Yoon V."/>
            <person name="Hune M."/>
            <person name="Gregory S."/>
            <person name="Cheng C.H.C."/>
            <person name="Catchen J.M."/>
        </authorList>
    </citation>
    <scope>NUCLEOTIDE SEQUENCE [LARGE SCALE GENOMIC DNA]</scope>
    <source>
        <tissue evidence="1">White muscle</tissue>
    </source>
</reference>
<keyword evidence="2" id="KW-1185">Reference proteome</keyword>
<proteinExistence type="predicted"/>
<evidence type="ECO:0000313" key="2">
    <source>
        <dbReference type="Proteomes" id="UP001331515"/>
    </source>
</evidence>